<dbReference type="PANTHER" id="PTHR43212">
    <property type="entry name" value="QUERCETIN 2,3-DIOXYGENASE"/>
    <property type="match status" value="1"/>
</dbReference>
<dbReference type="InterPro" id="IPR003829">
    <property type="entry name" value="Pirin_N_dom"/>
</dbReference>
<dbReference type="Proteomes" id="UP000550729">
    <property type="component" value="Unassembled WGS sequence"/>
</dbReference>
<comment type="caution">
    <text evidence="6">The sequence shown here is derived from an EMBL/GenBank/DDBJ whole genome shotgun (WGS) entry which is preliminary data.</text>
</comment>
<dbReference type="PANTHER" id="PTHR43212:SF3">
    <property type="entry name" value="QUERCETIN 2,3-DIOXYGENASE"/>
    <property type="match status" value="1"/>
</dbReference>
<evidence type="ECO:0000256" key="3">
    <source>
        <dbReference type="RuleBase" id="RU003457"/>
    </source>
</evidence>
<name>A0A848L1G6_9ACTN</name>
<evidence type="ECO:0000313" key="6">
    <source>
        <dbReference type="EMBL" id="NMO02453.1"/>
    </source>
</evidence>
<proteinExistence type="inferred from homology"/>
<gene>
    <name evidence="6" type="ORF">HH308_14635</name>
</gene>
<reference evidence="6 7" key="1">
    <citation type="submission" date="2020-04" db="EMBL/GenBank/DDBJ databases">
        <title>Gordonia sp. nov. TBRC 11910.</title>
        <authorList>
            <person name="Suriyachadkun C."/>
        </authorList>
    </citation>
    <scope>NUCLEOTIDE SEQUENCE [LARGE SCALE GENOMIC DNA]</scope>
    <source>
        <strain evidence="6 7">TBRC 11910</strain>
    </source>
</reference>
<dbReference type="InterPro" id="IPR014710">
    <property type="entry name" value="RmlC-like_jellyroll"/>
</dbReference>
<dbReference type="Pfam" id="PF02678">
    <property type="entry name" value="Pirin"/>
    <property type="match status" value="1"/>
</dbReference>
<keyword evidence="2" id="KW-0408">Iron</keyword>
<evidence type="ECO:0000256" key="2">
    <source>
        <dbReference type="PIRSR" id="PIRSR006232-1"/>
    </source>
</evidence>
<sequence>MVDVPYLVQHSDDRATTTTEWLRSRHSFSFGDHYDPANTHHGMLLAVNDETVSAGQGFDTHPHRETEIVTWVLDGSLVHQDSAGHSGVVYPSLAQRMSAGTGVEHSERNDTWPARPESGQTPVRFIQMWLMPDEYGRAPSYDQADVEAELAGGALIPIASGVKTVDSAIRIANASSTLYAARLPVGGRITVPTTRFTMALVTRGDVVFDDVGLRAGDAVRGADVGGEAITSTSDAEVLIWSMNRALGEP</sequence>
<feature type="binding site" evidence="2">
    <location>
        <position position="63"/>
    </location>
    <ligand>
        <name>Fe cation</name>
        <dbReference type="ChEBI" id="CHEBI:24875"/>
    </ligand>
</feature>
<protein>
    <submittedName>
        <fullName evidence="6">Pirin family protein</fullName>
    </submittedName>
</protein>
<organism evidence="6 7">
    <name type="scientific">Gordonia asplenii</name>
    <dbReference type="NCBI Taxonomy" id="2725283"/>
    <lineage>
        <taxon>Bacteria</taxon>
        <taxon>Bacillati</taxon>
        <taxon>Actinomycetota</taxon>
        <taxon>Actinomycetes</taxon>
        <taxon>Mycobacteriales</taxon>
        <taxon>Gordoniaceae</taxon>
        <taxon>Gordonia</taxon>
    </lineage>
</organism>
<feature type="region of interest" description="Disordered" evidence="4">
    <location>
        <begin position="99"/>
        <end position="119"/>
    </location>
</feature>
<dbReference type="InterPro" id="IPR012093">
    <property type="entry name" value="Pirin"/>
</dbReference>
<feature type="binding site" evidence="2">
    <location>
        <position position="107"/>
    </location>
    <ligand>
        <name>Fe cation</name>
        <dbReference type="ChEBI" id="CHEBI:24875"/>
    </ligand>
</feature>
<dbReference type="PIRSF" id="PIRSF006232">
    <property type="entry name" value="Pirin"/>
    <property type="match status" value="1"/>
</dbReference>
<feature type="binding site" evidence="2">
    <location>
        <position position="105"/>
    </location>
    <ligand>
        <name>Fe cation</name>
        <dbReference type="ChEBI" id="CHEBI:24875"/>
    </ligand>
</feature>
<comment type="cofactor">
    <cofactor evidence="2">
        <name>Fe cation</name>
        <dbReference type="ChEBI" id="CHEBI:24875"/>
    </cofactor>
    <text evidence="2">Binds 1 Fe cation per subunit.</text>
</comment>
<dbReference type="SUPFAM" id="SSF51182">
    <property type="entry name" value="RmlC-like cupins"/>
    <property type="match status" value="1"/>
</dbReference>
<dbReference type="CDD" id="cd02910">
    <property type="entry name" value="cupin_Yhhw_N"/>
    <property type="match status" value="1"/>
</dbReference>
<dbReference type="AlphaFoldDB" id="A0A848L1G6"/>
<dbReference type="EMBL" id="JABBNB010000014">
    <property type="protein sequence ID" value="NMO02453.1"/>
    <property type="molecule type" value="Genomic_DNA"/>
</dbReference>
<evidence type="ECO:0000256" key="4">
    <source>
        <dbReference type="SAM" id="MobiDB-lite"/>
    </source>
</evidence>
<feature type="domain" description="Pirin N-terminal" evidence="5">
    <location>
        <begin position="13"/>
        <end position="130"/>
    </location>
</feature>
<comment type="similarity">
    <text evidence="1 3">Belongs to the pirin family.</text>
</comment>
<dbReference type="GO" id="GO:0046872">
    <property type="term" value="F:metal ion binding"/>
    <property type="evidence" value="ECO:0007669"/>
    <property type="project" value="UniProtKB-KW"/>
</dbReference>
<dbReference type="InterPro" id="IPR011051">
    <property type="entry name" value="RmlC_Cupin_sf"/>
</dbReference>
<evidence type="ECO:0000256" key="1">
    <source>
        <dbReference type="ARBA" id="ARBA00008416"/>
    </source>
</evidence>
<keyword evidence="2" id="KW-0479">Metal-binding</keyword>
<evidence type="ECO:0000259" key="5">
    <source>
        <dbReference type="Pfam" id="PF02678"/>
    </source>
</evidence>
<feature type="binding site" evidence="2">
    <location>
        <position position="61"/>
    </location>
    <ligand>
        <name>Fe cation</name>
        <dbReference type="ChEBI" id="CHEBI:24875"/>
    </ligand>
</feature>
<keyword evidence="7" id="KW-1185">Reference proteome</keyword>
<accession>A0A848L1G6</accession>
<evidence type="ECO:0000313" key="7">
    <source>
        <dbReference type="Proteomes" id="UP000550729"/>
    </source>
</evidence>
<dbReference type="Gene3D" id="2.60.120.10">
    <property type="entry name" value="Jelly Rolls"/>
    <property type="match status" value="1"/>
</dbReference>